<dbReference type="Pfam" id="PF12680">
    <property type="entry name" value="SnoaL_2"/>
    <property type="match status" value="1"/>
</dbReference>
<dbReference type="RefSeq" id="WP_090923997.1">
    <property type="nucleotide sequence ID" value="NZ_FMVM01000018.1"/>
</dbReference>
<dbReference type="Proteomes" id="UP000198538">
    <property type="component" value="Unassembled WGS sequence"/>
</dbReference>
<evidence type="ECO:0000313" key="3">
    <source>
        <dbReference type="Proteomes" id="UP000198538"/>
    </source>
</evidence>
<accession>A0A1G5KYY8</accession>
<dbReference type="AlphaFoldDB" id="A0A1G5KYY8"/>
<organism evidence="2 3">
    <name type="scientific">Paenibacillus polysaccharolyticus</name>
    <dbReference type="NCBI Taxonomy" id="582692"/>
    <lineage>
        <taxon>Bacteria</taxon>
        <taxon>Bacillati</taxon>
        <taxon>Bacillota</taxon>
        <taxon>Bacilli</taxon>
        <taxon>Bacillales</taxon>
        <taxon>Paenibacillaceae</taxon>
        <taxon>Paenibacillus</taxon>
    </lineage>
</organism>
<dbReference type="InterPro" id="IPR037401">
    <property type="entry name" value="SnoaL-like"/>
</dbReference>
<protein>
    <recommendedName>
        <fullName evidence="1">SnoaL-like domain-containing protein</fullName>
    </recommendedName>
</protein>
<dbReference type="EMBL" id="FMVM01000018">
    <property type="protein sequence ID" value="SCZ05815.1"/>
    <property type="molecule type" value="Genomic_DNA"/>
</dbReference>
<gene>
    <name evidence="2" type="ORF">SAMN05720606_11839</name>
</gene>
<evidence type="ECO:0000259" key="1">
    <source>
        <dbReference type="Pfam" id="PF12680"/>
    </source>
</evidence>
<keyword evidence="3" id="KW-1185">Reference proteome</keyword>
<name>A0A1G5KYY8_9BACL</name>
<dbReference type="Gene3D" id="3.10.450.50">
    <property type="match status" value="1"/>
</dbReference>
<dbReference type="InterPro" id="IPR032710">
    <property type="entry name" value="NTF2-like_dom_sf"/>
</dbReference>
<dbReference type="SUPFAM" id="SSF54427">
    <property type="entry name" value="NTF2-like"/>
    <property type="match status" value="1"/>
</dbReference>
<reference evidence="3" key="1">
    <citation type="submission" date="2016-10" db="EMBL/GenBank/DDBJ databases">
        <authorList>
            <person name="Varghese N."/>
            <person name="Submissions S."/>
        </authorList>
    </citation>
    <scope>NUCLEOTIDE SEQUENCE [LARGE SCALE GENOMIC DNA]</scope>
    <source>
        <strain evidence="3">BL9</strain>
    </source>
</reference>
<sequence length="148" mass="17241">MKEQQQADNEQNVPKQIMQHFTGLLLEGKLDEWAELFTTDAIFEFPYSPPGYPQRLEGKSAIFNHVNALFKFLKIHQFSEPTILIDSDQQRFVAEFTCEGVFLSTGKPYNQTYISVVSYNYDKITHYRDYWNPLIVMESEMGGVVDEQ</sequence>
<feature type="domain" description="SnoaL-like" evidence="1">
    <location>
        <begin position="24"/>
        <end position="126"/>
    </location>
</feature>
<proteinExistence type="predicted"/>
<evidence type="ECO:0000313" key="2">
    <source>
        <dbReference type="EMBL" id="SCZ05815.1"/>
    </source>
</evidence>
<dbReference type="STRING" id="582692.SAMN05720606_11839"/>